<evidence type="ECO:0000313" key="3">
    <source>
        <dbReference type="EMBL" id="CAF0814643.1"/>
    </source>
</evidence>
<dbReference type="SUPFAM" id="SSF49879">
    <property type="entry name" value="SMAD/FHA domain"/>
    <property type="match status" value="1"/>
</dbReference>
<gene>
    <name evidence="3" type="ORF">OXX778_LOCUS7154</name>
</gene>
<dbReference type="PANTHER" id="PTHR10398:SF2">
    <property type="entry name" value="AFADIN"/>
    <property type="match status" value="1"/>
</dbReference>
<feature type="domain" description="Kinesin-like KIF1-type" evidence="2">
    <location>
        <begin position="266"/>
        <end position="307"/>
    </location>
</feature>
<organism evidence="3 4">
    <name type="scientific">Brachionus calyciflorus</name>
    <dbReference type="NCBI Taxonomy" id="104777"/>
    <lineage>
        <taxon>Eukaryota</taxon>
        <taxon>Metazoa</taxon>
        <taxon>Spiralia</taxon>
        <taxon>Gnathifera</taxon>
        <taxon>Rotifera</taxon>
        <taxon>Eurotatoria</taxon>
        <taxon>Monogononta</taxon>
        <taxon>Pseudotrocha</taxon>
        <taxon>Ploima</taxon>
        <taxon>Brachionidae</taxon>
        <taxon>Brachionus</taxon>
    </lineage>
</organism>
<dbReference type="CDD" id="cd22709">
    <property type="entry name" value="FHA_KIF28P"/>
    <property type="match status" value="1"/>
</dbReference>
<dbReference type="InterPro" id="IPR008984">
    <property type="entry name" value="SMAD_FHA_dom_sf"/>
</dbReference>
<dbReference type="Pfam" id="PF00498">
    <property type="entry name" value="FHA"/>
    <property type="match status" value="1"/>
</dbReference>
<dbReference type="Pfam" id="PF12423">
    <property type="entry name" value="KIF1B"/>
    <property type="match status" value="1"/>
</dbReference>
<evidence type="ECO:0008006" key="5">
    <source>
        <dbReference type="Google" id="ProtNLM"/>
    </source>
</evidence>
<dbReference type="InterPro" id="IPR000253">
    <property type="entry name" value="FHA_dom"/>
</dbReference>
<sequence>IEEMKKKMYEEIKAQMEINQQIIQDTNTSFKERLQKAQQETATETKENKLKEELKNKVPYLTNLNEDPILSYVICHFLDAEETKIGRSDNSKIKLSGLSILTEHATIKNKKGKITLNLNQMGAKVKVNGINVEDSIELKHNDRILFGSSNMYVFINPVKSDPKEKRITWENAQKEIAEAKGYSSQNTSLTKEQKEIQEEIIELLPIIGDVNAISDELNKHRLFEIIIVPSIAFEEHSSKTAHNQKVMVKMTNLQNMNVWLWDKGKLMNRKYLMQDLYQHYLEGEDTLLKIKKEEDPFWEPPEDLFIGLTNFFLHSLVYCMDFEDKAYICDYRGQEIGTMMVTISPCASDGKALGEKAYTEDPNTLLNKQFNFSIHISKCEINHFENAKGFKIKFKVFGSEDFIETPMIANANELNFNFKRIINYKALSSEHLSFFETSCISFLIYAIQKDAIPKGRVVGLSTRELKILREHESKENTYKEDFKMKQSHDIDPTQIKLELSLLQRKYEILEEKEIQLNKLCNNYLKKNIGKESQALLNEIIKILNSKPKK</sequence>
<comment type="caution">
    <text evidence="3">The sequence shown here is derived from an EMBL/GenBank/DDBJ whole genome shotgun (WGS) entry which is preliminary data.</text>
</comment>
<evidence type="ECO:0000259" key="1">
    <source>
        <dbReference type="Pfam" id="PF00498"/>
    </source>
</evidence>
<dbReference type="Gene3D" id="2.60.200.20">
    <property type="match status" value="1"/>
</dbReference>
<dbReference type="GO" id="GO:0032880">
    <property type="term" value="P:regulation of protein localization"/>
    <property type="evidence" value="ECO:0007669"/>
    <property type="project" value="TreeGrafter"/>
</dbReference>
<accession>A0A813TMB6</accession>
<evidence type="ECO:0000259" key="2">
    <source>
        <dbReference type="Pfam" id="PF12423"/>
    </source>
</evidence>
<dbReference type="InterPro" id="IPR022140">
    <property type="entry name" value="Kinesin-like_KIF1-typ"/>
</dbReference>
<reference evidence="3" key="1">
    <citation type="submission" date="2021-02" db="EMBL/GenBank/DDBJ databases">
        <authorList>
            <person name="Nowell W R."/>
        </authorList>
    </citation>
    <scope>NUCLEOTIDE SEQUENCE</scope>
    <source>
        <strain evidence="3">Ploen Becks lab</strain>
    </source>
</reference>
<dbReference type="FunFam" id="2.60.200.20:FF:000034">
    <property type="entry name" value="kinesin-like protein KIF28P"/>
    <property type="match status" value="1"/>
</dbReference>
<feature type="domain" description="FHA" evidence="1">
    <location>
        <begin position="83"/>
        <end position="147"/>
    </location>
</feature>
<dbReference type="PANTHER" id="PTHR10398">
    <property type="entry name" value="AFADIN"/>
    <property type="match status" value="1"/>
</dbReference>
<dbReference type="EMBL" id="CAJNOC010000896">
    <property type="protein sequence ID" value="CAF0814643.1"/>
    <property type="molecule type" value="Genomic_DNA"/>
</dbReference>
<feature type="non-terminal residue" evidence="3">
    <location>
        <position position="1"/>
    </location>
</feature>
<dbReference type="Proteomes" id="UP000663879">
    <property type="component" value="Unassembled WGS sequence"/>
</dbReference>
<evidence type="ECO:0000313" key="4">
    <source>
        <dbReference type="Proteomes" id="UP000663879"/>
    </source>
</evidence>
<dbReference type="InterPro" id="IPR028842">
    <property type="entry name" value="Afadin"/>
</dbReference>
<keyword evidence="4" id="KW-1185">Reference proteome</keyword>
<proteinExistence type="predicted"/>
<protein>
    <recommendedName>
        <fullName evidence="5">FHA domain-containing protein</fullName>
    </recommendedName>
</protein>
<dbReference type="OrthoDB" id="3176171at2759"/>
<dbReference type="AlphaFoldDB" id="A0A813TMB6"/>
<name>A0A813TMB6_9BILA</name>
<dbReference type="GO" id="GO:0005912">
    <property type="term" value="C:adherens junction"/>
    <property type="evidence" value="ECO:0007669"/>
    <property type="project" value="TreeGrafter"/>
</dbReference>
<dbReference type="GO" id="GO:0050839">
    <property type="term" value="F:cell adhesion molecule binding"/>
    <property type="evidence" value="ECO:0007669"/>
    <property type="project" value="TreeGrafter"/>
</dbReference>